<reference evidence="3 4" key="1">
    <citation type="submission" date="2021-02" db="EMBL/GenBank/DDBJ databases">
        <authorList>
            <person name="Han P."/>
        </authorList>
    </citation>
    <scope>NUCLEOTIDE SEQUENCE [LARGE SCALE GENOMIC DNA]</scope>
    <source>
        <strain evidence="3">Candidatus Nitrospira sp. ZN2</strain>
    </source>
</reference>
<comment type="similarity">
    <text evidence="2">Belongs to the dethiobiotin synthetase family.</text>
</comment>
<dbReference type="PANTHER" id="PTHR43210:SF5">
    <property type="entry name" value="DETHIOBIOTIN SYNTHETASE"/>
    <property type="match status" value="1"/>
</dbReference>
<accession>A0ABN7LXE0</accession>
<dbReference type="RefSeq" id="WP_213043237.1">
    <property type="nucleotide sequence ID" value="NZ_CAJNBJ010000017.1"/>
</dbReference>
<name>A0ABN7LXE0_9BACT</name>
<feature type="binding site" evidence="2">
    <location>
        <begin position="13"/>
        <end position="18"/>
    </location>
    <ligand>
        <name>ATP</name>
        <dbReference type="ChEBI" id="CHEBI:30616"/>
    </ligand>
</feature>
<comment type="catalytic activity">
    <reaction evidence="2">
        <text>(7R,8S)-7,8-diammoniononanoate + CO2 + ATP = (4R,5S)-dethiobiotin + ADP + phosphate + 3 H(+)</text>
        <dbReference type="Rhea" id="RHEA:15805"/>
        <dbReference type="ChEBI" id="CHEBI:15378"/>
        <dbReference type="ChEBI" id="CHEBI:16526"/>
        <dbReference type="ChEBI" id="CHEBI:30616"/>
        <dbReference type="ChEBI" id="CHEBI:43474"/>
        <dbReference type="ChEBI" id="CHEBI:149469"/>
        <dbReference type="ChEBI" id="CHEBI:149473"/>
        <dbReference type="ChEBI" id="CHEBI:456216"/>
        <dbReference type="EC" id="6.3.3.3"/>
    </reaction>
</comment>
<dbReference type="PIRSF" id="PIRSF006755">
    <property type="entry name" value="DTB_synth"/>
    <property type="match status" value="1"/>
</dbReference>
<feature type="binding site" evidence="2">
    <location>
        <position position="17"/>
    </location>
    <ligand>
        <name>Mg(2+)</name>
        <dbReference type="ChEBI" id="CHEBI:18420"/>
    </ligand>
</feature>
<dbReference type="PANTHER" id="PTHR43210">
    <property type="entry name" value="DETHIOBIOTIN SYNTHETASE"/>
    <property type="match status" value="1"/>
</dbReference>
<keyword evidence="2" id="KW-0963">Cytoplasm</keyword>
<dbReference type="InterPro" id="IPR004472">
    <property type="entry name" value="DTB_synth_BioD"/>
</dbReference>
<dbReference type="Proteomes" id="UP000675880">
    <property type="component" value="Unassembled WGS sequence"/>
</dbReference>
<feature type="binding site" evidence="2">
    <location>
        <begin position="174"/>
        <end position="175"/>
    </location>
    <ligand>
        <name>ATP</name>
        <dbReference type="ChEBI" id="CHEBI:30616"/>
    </ligand>
</feature>
<dbReference type="SUPFAM" id="SSF52540">
    <property type="entry name" value="P-loop containing nucleoside triphosphate hydrolases"/>
    <property type="match status" value="1"/>
</dbReference>
<dbReference type="NCBIfam" id="TIGR00347">
    <property type="entry name" value="bioD"/>
    <property type="match status" value="1"/>
</dbReference>
<organism evidence="3 4">
    <name type="scientific">Nitrospira defluvii</name>
    <dbReference type="NCBI Taxonomy" id="330214"/>
    <lineage>
        <taxon>Bacteria</taxon>
        <taxon>Pseudomonadati</taxon>
        <taxon>Nitrospirota</taxon>
        <taxon>Nitrospiria</taxon>
        <taxon>Nitrospirales</taxon>
        <taxon>Nitrospiraceae</taxon>
        <taxon>Nitrospira</taxon>
    </lineage>
</organism>
<sequence length="245" mass="26145">MGNGVFVAGTDTGVGKTLVSAALVRRLVRLGCSAGVMKPVETGVSSGSPDQSDAARLMATAHVNDSLDLVSPYRFPLPLAPLSAASAERQRIDQDLIMDRYEQLAVRHHCMVVEGAGGLLVPMGQDWDLRELIVRLRLPVILVGRVGLGGINHALLTLEALEHRKIPVVALMLNEPAFPGGPIQAEQQRSTVALLRERVSVPLLGPLPYQSRADCAWPDAVDAAADSLPVRELAEMVLTMVAGRS</sequence>
<feature type="binding site" evidence="2">
    <location>
        <position position="53"/>
    </location>
    <ligand>
        <name>Mg(2+)</name>
        <dbReference type="ChEBI" id="CHEBI:18420"/>
    </ligand>
</feature>
<keyword evidence="2" id="KW-0547">Nucleotide-binding</keyword>
<protein>
    <recommendedName>
        <fullName evidence="2">ATP-dependent dethiobiotin synthetase BioD</fullName>
        <ecNumber evidence="2">6.3.3.3</ecNumber>
    </recommendedName>
    <alternativeName>
        <fullName evidence="2">DTB synthetase</fullName>
        <shortName evidence="2">DTBS</shortName>
    </alternativeName>
    <alternativeName>
        <fullName evidence="2">Dethiobiotin synthase</fullName>
    </alternativeName>
</protein>
<feature type="active site" evidence="2">
    <location>
        <position position="38"/>
    </location>
</feature>
<keyword evidence="2" id="KW-0460">Magnesium</keyword>
<dbReference type="Gene3D" id="3.40.50.300">
    <property type="entry name" value="P-loop containing nucleotide triphosphate hydrolases"/>
    <property type="match status" value="1"/>
</dbReference>
<comment type="pathway">
    <text evidence="2">Cofactor biosynthesis; biotin biosynthesis; biotin from 7,8-diaminononanoate: step 1/2.</text>
</comment>
<comment type="caution">
    <text evidence="2">Lacks conserved residue(s) required for the propagation of feature annotation.</text>
</comment>
<dbReference type="CDD" id="cd03109">
    <property type="entry name" value="DTBS"/>
    <property type="match status" value="1"/>
</dbReference>
<keyword evidence="4" id="KW-1185">Reference proteome</keyword>
<comment type="function">
    <text evidence="2">Catalyzes a mechanistically unusual reaction, the ATP-dependent insertion of CO2 between the N7 and N8 nitrogen atoms of 7,8-diaminopelargonic acid (DAPA, also called 7,8-diammoniononanoate) to form a ureido ring.</text>
</comment>
<evidence type="ECO:0000313" key="3">
    <source>
        <dbReference type="EMBL" id="CAE6773825.1"/>
    </source>
</evidence>
<comment type="subcellular location">
    <subcellularLocation>
        <location evidence="2">Cytoplasm</location>
    </subcellularLocation>
</comment>
<keyword evidence="2 3" id="KW-0436">Ligase</keyword>
<keyword evidence="2" id="KW-0067">ATP-binding</keyword>
<dbReference type="Pfam" id="PF13500">
    <property type="entry name" value="AAA_26"/>
    <property type="match status" value="1"/>
</dbReference>
<proteinExistence type="inferred from homology"/>
<comment type="caution">
    <text evidence="3">The sequence shown here is derived from an EMBL/GenBank/DDBJ whole genome shotgun (WGS) entry which is preliminary data.</text>
</comment>
<dbReference type="HAMAP" id="MF_00336">
    <property type="entry name" value="BioD"/>
    <property type="match status" value="1"/>
</dbReference>
<feature type="binding site" evidence="2">
    <location>
        <begin position="114"/>
        <end position="117"/>
    </location>
    <ligand>
        <name>ATP</name>
        <dbReference type="ChEBI" id="CHEBI:30616"/>
    </ligand>
</feature>
<evidence type="ECO:0000256" key="2">
    <source>
        <dbReference type="HAMAP-Rule" id="MF_00336"/>
    </source>
</evidence>
<dbReference type="GO" id="GO:0004141">
    <property type="term" value="F:dethiobiotin synthase activity"/>
    <property type="evidence" value="ECO:0007669"/>
    <property type="project" value="UniProtKB-EC"/>
</dbReference>
<feature type="binding site" evidence="2">
    <location>
        <position position="53"/>
    </location>
    <ligand>
        <name>ATP</name>
        <dbReference type="ChEBI" id="CHEBI:30616"/>
    </ligand>
</feature>
<dbReference type="EMBL" id="CAJNBJ010000017">
    <property type="protein sequence ID" value="CAE6773825.1"/>
    <property type="molecule type" value="Genomic_DNA"/>
</dbReference>
<dbReference type="EC" id="6.3.3.3" evidence="2"/>
<dbReference type="InterPro" id="IPR027417">
    <property type="entry name" value="P-loop_NTPase"/>
</dbReference>
<feature type="binding site" evidence="2">
    <location>
        <position position="42"/>
    </location>
    <ligand>
        <name>substrate</name>
    </ligand>
</feature>
<feature type="binding site" evidence="2">
    <location>
        <position position="114"/>
    </location>
    <ligand>
        <name>Mg(2+)</name>
        <dbReference type="ChEBI" id="CHEBI:18420"/>
    </ligand>
</feature>
<comment type="subunit">
    <text evidence="2">Homodimer.</text>
</comment>
<evidence type="ECO:0000313" key="4">
    <source>
        <dbReference type="Proteomes" id="UP000675880"/>
    </source>
</evidence>
<gene>
    <name evidence="2 3" type="primary">bioD</name>
    <name evidence="3" type="ORF">NSPZN2_40419</name>
</gene>
<keyword evidence="1 2" id="KW-0093">Biotin biosynthesis</keyword>
<evidence type="ECO:0000256" key="1">
    <source>
        <dbReference type="ARBA" id="ARBA00022756"/>
    </source>
</evidence>
<keyword evidence="2" id="KW-0479">Metal-binding</keyword>
<comment type="cofactor">
    <cofactor evidence="2">
        <name>Mg(2+)</name>
        <dbReference type="ChEBI" id="CHEBI:18420"/>
    </cofactor>
</comment>